<gene>
    <name evidence="3" type="ORF">DSM5745_06437</name>
</gene>
<dbReference type="PANTHER" id="PTHR35394">
    <property type="entry name" value="DUF3176 DOMAIN-CONTAINING PROTEIN"/>
    <property type="match status" value="1"/>
</dbReference>
<dbReference type="EMBL" id="PVWQ01000007">
    <property type="protein sequence ID" value="RDW76445.1"/>
    <property type="molecule type" value="Genomic_DNA"/>
</dbReference>
<dbReference type="GeneID" id="38116807"/>
<keyword evidence="2" id="KW-1133">Transmembrane helix</keyword>
<proteinExistence type="predicted"/>
<sequence>MSHSPGPESHDQTSEYELLPRAATPPPPDPTPRPSRLQRLAAELLDSWFYESFAFIFSVGCFVAIICTLNAFNKRPQPTFAYGLTLNAIVSTLATASKSSLIYVIGECIGQLKWIWFYKNTKPLHDIELYDTASRGPLGSVYMILQDKGRSLASLPSRSRLHVGEPADCGMVGAVVTILALAFDPFVQQVLTYPTRDTVAARNSSLAIAKQASVYRPKEYMNYVVSTGVWAQSLDHLQPDLTCPTGNCEWPEFQSVGICNRCEDITSQVKFECDNVRFNWTLGQREWEHTNCTIIPPQGPRCLIDVSLISDLETDIIDDEEVTMPTITVIFSEHTVWPLYTFGGFLREDNATYMGIANPKAVVTHFEMGMDNSTEPDMSIFLDWQRLLSIKKATQCAIGFCERTYRISVLNGTATFNVSSPDYGQLFPYHPSELQCWKPTNNVPPESINVTRTGGEELVDESQSAFCSRTSYNLVGDSLSGTLTRQYTAYNLSRWEPTEIGWPPDGATKIITDGLELVMANLAASFTKAGLQQSNNTLGMALASGILAYPRDCVSSFHDGPQHEAKAASLEVVDPCGSVPWALWGENGSWL</sequence>
<feature type="compositionally biased region" description="Pro residues" evidence="1">
    <location>
        <begin position="23"/>
        <end position="33"/>
    </location>
</feature>
<dbReference type="PANTHER" id="PTHR35394:SF5">
    <property type="entry name" value="DUF3176 DOMAIN-CONTAINING PROTEIN"/>
    <property type="match status" value="1"/>
</dbReference>
<evidence type="ECO:0000256" key="1">
    <source>
        <dbReference type="SAM" id="MobiDB-lite"/>
    </source>
</evidence>
<reference evidence="3 4" key="1">
    <citation type="journal article" date="2018" name="IMA Fungus">
        <title>IMA Genome-F 9: Draft genome sequence of Annulohypoxylon stygium, Aspergillus mulundensis, Berkeleyomyces basicola (syn. Thielaviopsis basicola), Ceratocystis smalleyi, two Cercospora beticola strains, Coleophoma cylindrospora, Fusarium fracticaudum, Phialophora cf. hyalina, and Morchella septimelata.</title>
        <authorList>
            <person name="Wingfield B.D."/>
            <person name="Bills G.F."/>
            <person name="Dong Y."/>
            <person name="Huang W."/>
            <person name="Nel W.J."/>
            <person name="Swalarsk-Parry B.S."/>
            <person name="Vaghefi N."/>
            <person name="Wilken P.M."/>
            <person name="An Z."/>
            <person name="de Beer Z.W."/>
            <person name="De Vos L."/>
            <person name="Chen L."/>
            <person name="Duong T.A."/>
            <person name="Gao Y."/>
            <person name="Hammerbacher A."/>
            <person name="Kikkert J.R."/>
            <person name="Li Y."/>
            <person name="Li H."/>
            <person name="Li K."/>
            <person name="Li Q."/>
            <person name="Liu X."/>
            <person name="Ma X."/>
            <person name="Naidoo K."/>
            <person name="Pethybridge S.J."/>
            <person name="Sun J."/>
            <person name="Steenkamp E.T."/>
            <person name="van der Nest M.A."/>
            <person name="van Wyk S."/>
            <person name="Wingfield M.J."/>
            <person name="Xiong C."/>
            <person name="Yue Q."/>
            <person name="Zhang X."/>
        </authorList>
    </citation>
    <scope>NUCLEOTIDE SEQUENCE [LARGE SCALE GENOMIC DNA]</scope>
    <source>
        <strain evidence="3 4">DSM 5745</strain>
    </source>
</reference>
<keyword evidence="2" id="KW-0472">Membrane</keyword>
<evidence type="ECO:0000313" key="4">
    <source>
        <dbReference type="Proteomes" id="UP000256690"/>
    </source>
</evidence>
<keyword evidence="4" id="KW-1185">Reference proteome</keyword>
<name>A0A3D8RR22_9EURO</name>
<evidence type="ECO:0000313" key="3">
    <source>
        <dbReference type="EMBL" id="RDW76445.1"/>
    </source>
</evidence>
<feature type="transmembrane region" description="Helical" evidence="2">
    <location>
        <begin position="84"/>
        <end position="105"/>
    </location>
</feature>
<keyword evidence="2" id="KW-0812">Transmembrane</keyword>
<feature type="region of interest" description="Disordered" evidence="1">
    <location>
        <begin position="1"/>
        <end position="35"/>
    </location>
</feature>
<dbReference type="Pfam" id="PF11374">
    <property type="entry name" value="DUF3176"/>
    <property type="match status" value="1"/>
</dbReference>
<dbReference type="Proteomes" id="UP000256690">
    <property type="component" value="Unassembled WGS sequence"/>
</dbReference>
<feature type="transmembrane region" description="Helical" evidence="2">
    <location>
        <begin position="53"/>
        <end position="72"/>
    </location>
</feature>
<protein>
    <submittedName>
        <fullName evidence="3">Uncharacterized protein</fullName>
    </submittedName>
</protein>
<accession>A0A3D8RR22</accession>
<dbReference type="OrthoDB" id="5376804at2759"/>
<comment type="caution">
    <text evidence="3">The sequence shown here is derived from an EMBL/GenBank/DDBJ whole genome shotgun (WGS) entry which is preliminary data.</text>
</comment>
<dbReference type="STRING" id="1810919.A0A3D8RR22"/>
<dbReference type="InterPro" id="IPR021514">
    <property type="entry name" value="DUF3176"/>
</dbReference>
<dbReference type="RefSeq" id="XP_026602757.1">
    <property type="nucleotide sequence ID" value="XM_026748453.1"/>
</dbReference>
<organism evidence="3 4">
    <name type="scientific">Aspergillus mulundensis</name>
    <dbReference type="NCBI Taxonomy" id="1810919"/>
    <lineage>
        <taxon>Eukaryota</taxon>
        <taxon>Fungi</taxon>
        <taxon>Dikarya</taxon>
        <taxon>Ascomycota</taxon>
        <taxon>Pezizomycotina</taxon>
        <taxon>Eurotiomycetes</taxon>
        <taxon>Eurotiomycetidae</taxon>
        <taxon>Eurotiales</taxon>
        <taxon>Aspergillaceae</taxon>
        <taxon>Aspergillus</taxon>
        <taxon>Aspergillus subgen. Nidulantes</taxon>
    </lineage>
</organism>
<dbReference type="AlphaFoldDB" id="A0A3D8RR22"/>
<evidence type="ECO:0000256" key="2">
    <source>
        <dbReference type="SAM" id="Phobius"/>
    </source>
</evidence>